<keyword evidence="4" id="KW-0808">Transferase</keyword>
<feature type="transmembrane region" description="Helical" evidence="2">
    <location>
        <begin position="498"/>
        <end position="518"/>
    </location>
</feature>
<accession>A0ABR2UWB8</accession>
<dbReference type="EMBL" id="JARVKF010000331">
    <property type="protein sequence ID" value="KAK9418968.1"/>
    <property type="molecule type" value="Genomic_DNA"/>
</dbReference>
<dbReference type="InterPro" id="IPR002656">
    <property type="entry name" value="Acyl_transf_3_dom"/>
</dbReference>
<dbReference type="Pfam" id="PF01757">
    <property type="entry name" value="Acyl_transf_3"/>
    <property type="match status" value="1"/>
</dbReference>
<comment type="caution">
    <text evidence="4">The sequence shown here is derived from an EMBL/GenBank/DDBJ whole genome shotgun (WGS) entry which is preliminary data.</text>
</comment>
<feature type="transmembrane region" description="Helical" evidence="2">
    <location>
        <begin position="468"/>
        <end position="486"/>
    </location>
</feature>
<proteinExistence type="predicted"/>
<feature type="transmembrane region" description="Helical" evidence="2">
    <location>
        <begin position="102"/>
        <end position="125"/>
    </location>
</feature>
<keyword evidence="2" id="KW-0472">Membrane</keyword>
<evidence type="ECO:0000313" key="5">
    <source>
        <dbReference type="Proteomes" id="UP001408356"/>
    </source>
</evidence>
<evidence type="ECO:0000313" key="4">
    <source>
        <dbReference type="EMBL" id="KAK9418968.1"/>
    </source>
</evidence>
<organism evidence="4 5">
    <name type="scientific">Seiridium unicorne</name>
    <dbReference type="NCBI Taxonomy" id="138068"/>
    <lineage>
        <taxon>Eukaryota</taxon>
        <taxon>Fungi</taxon>
        <taxon>Dikarya</taxon>
        <taxon>Ascomycota</taxon>
        <taxon>Pezizomycotina</taxon>
        <taxon>Sordariomycetes</taxon>
        <taxon>Xylariomycetidae</taxon>
        <taxon>Amphisphaeriales</taxon>
        <taxon>Sporocadaceae</taxon>
        <taxon>Seiridium</taxon>
    </lineage>
</organism>
<reference evidence="4 5" key="1">
    <citation type="journal article" date="2024" name="J. Plant Pathol.">
        <title>Sequence and assembly of the genome of Seiridium unicorne, isolate CBS 538.82, causal agent of cypress canker disease.</title>
        <authorList>
            <person name="Scali E."/>
            <person name="Rocca G.D."/>
            <person name="Danti R."/>
            <person name="Garbelotto M."/>
            <person name="Barberini S."/>
            <person name="Baroncelli R."/>
            <person name="Emiliani G."/>
        </authorList>
    </citation>
    <scope>NUCLEOTIDE SEQUENCE [LARGE SCALE GENOMIC DNA]</scope>
    <source>
        <strain evidence="4 5">BM-138-508</strain>
    </source>
</reference>
<gene>
    <name evidence="4" type="ORF">SUNI508_07489</name>
</gene>
<feature type="transmembrane region" description="Helical" evidence="2">
    <location>
        <begin position="310"/>
        <end position="337"/>
    </location>
</feature>
<feature type="compositionally biased region" description="Basic and acidic residues" evidence="1">
    <location>
        <begin position="28"/>
        <end position="45"/>
    </location>
</feature>
<dbReference type="PANTHER" id="PTHR23028:SF134">
    <property type="entry name" value="PUTATIVE (AFU_ORTHOLOGUE AFUA_4G08520)-RELATED"/>
    <property type="match status" value="1"/>
</dbReference>
<keyword evidence="2" id="KW-1133">Transmembrane helix</keyword>
<keyword evidence="2" id="KW-0812">Transmembrane</keyword>
<feature type="transmembrane region" description="Helical" evidence="2">
    <location>
        <begin position="155"/>
        <end position="175"/>
    </location>
</feature>
<dbReference type="InterPro" id="IPR050879">
    <property type="entry name" value="Acyltransferase_3"/>
</dbReference>
<evidence type="ECO:0000259" key="3">
    <source>
        <dbReference type="Pfam" id="PF01757"/>
    </source>
</evidence>
<dbReference type="PANTHER" id="PTHR23028">
    <property type="entry name" value="ACETYLTRANSFERASE"/>
    <property type="match status" value="1"/>
</dbReference>
<evidence type="ECO:0000256" key="1">
    <source>
        <dbReference type="SAM" id="MobiDB-lite"/>
    </source>
</evidence>
<dbReference type="GO" id="GO:0016746">
    <property type="term" value="F:acyltransferase activity"/>
    <property type="evidence" value="ECO:0007669"/>
    <property type="project" value="UniProtKB-KW"/>
</dbReference>
<feature type="region of interest" description="Disordered" evidence="1">
    <location>
        <begin position="1"/>
        <end position="45"/>
    </location>
</feature>
<sequence length="543" mass="61828">MSAFKQFLPGTSRNDGDQVLPTTTRHSGHVDEIQDDEKPRQGPDGPVLDKVKCLDGLRGIACLIVFNYHYLWPWTPLIFLPYGARPPWSPEAYDKHYHQLPIIRLLYSGRPMVAIFFTISGYVLCRHIIRSIHQRKLEAAFRSLGSAVLRRAFRLYIPVTISMLLVAILAQLGAFKSEKAVYQGPDSIYINGTMGPYGLARFFKNSTISAYLPAGPGGLTSSKGFLYSNGSIALNGTLHGLNGTAKGNETWVRFGGMWEEHPYIHPNVTYAITNFTRVYADWANPFTFNPQHPRMDPHAYTIPMELRGSMILYLFLLGTAAVKMGWRLSAGAFIAFYCMRMGRWEVFDFIGGMLLSEVHVACSFGRPIFTTFSFGSLRFWSSRRGRLLHRSLIVVALYLMSYPDNHGKYTPGFKTLAWLSPPVYTEPERWRFWQSLGAITLLPCILRSDRLRALLEMRIPQYLGKISFSLYLVHGPILHSLGFWILPRLFDKFGMERGLLLGYPLLLSTSLYLAELWYRRIDSWSIGIGKRVEMAVLDDTYKQ</sequence>
<name>A0ABR2UWB8_9PEZI</name>
<keyword evidence="4" id="KW-0012">Acyltransferase</keyword>
<feature type="domain" description="Acyltransferase 3" evidence="3">
    <location>
        <begin position="52"/>
        <end position="512"/>
    </location>
</feature>
<evidence type="ECO:0000256" key="2">
    <source>
        <dbReference type="SAM" id="Phobius"/>
    </source>
</evidence>
<keyword evidence="5" id="KW-1185">Reference proteome</keyword>
<protein>
    <submittedName>
        <fullName evidence="4">Acyltransferase 3</fullName>
    </submittedName>
</protein>
<dbReference type="Proteomes" id="UP001408356">
    <property type="component" value="Unassembled WGS sequence"/>
</dbReference>
<feature type="transmembrane region" description="Helical" evidence="2">
    <location>
        <begin position="60"/>
        <end position="82"/>
    </location>
</feature>